<dbReference type="PANTHER" id="PTHR40866">
    <property type="entry name" value="BED-TYPE DOMAIN-CONTAINING PROTEIN"/>
    <property type="match status" value="1"/>
</dbReference>
<feature type="transmembrane region" description="Helical" evidence="1">
    <location>
        <begin position="12"/>
        <end position="32"/>
    </location>
</feature>
<gene>
    <name evidence="2" type="ORF">PPTG_22637</name>
</gene>
<reference evidence="3" key="1">
    <citation type="submission" date="2011-12" db="EMBL/GenBank/DDBJ databases">
        <authorList>
            <consortium name="The Broad Institute Genome Sequencing Platform"/>
            <person name="Russ C."/>
            <person name="Tyler B."/>
            <person name="Panabieres F."/>
            <person name="Shan W."/>
            <person name="Tripathy S."/>
            <person name="Grunwald N."/>
            <person name="Machado M."/>
            <person name="Young S.K."/>
            <person name="Zeng Q."/>
            <person name="Gargeya S."/>
            <person name="Fitzgerald M."/>
            <person name="Haas B."/>
            <person name="Abouelleil A."/>
            <person name="Alvarado L."/>
            <person name="Arachchi H.M."/>
            <person name="Berlin A."/>
            <person name="Chapman S.B."/>
            <person name="Gearin G."/>
            <person name="Goldberg J."/>
            <person name="Griggs A."/>
            <person name="Gujja S."/>
            <person name="Hansen M."/>
            <person name="Heiman D."/>
            <person name="Howarth C."/>
            <person name="Larimer J."/>
            <person name="Lui A."/>
            <person name="MacDonald P.J.P."/>
            <person name="McCowen C."/>
            <person name="Montmayeur A."/>
            <person name="Murphy C."/>
            <person name="Neiman D."/>
            <person name="Pearson M."/>
            <person name="Priest M."/>
            <person name="Roberts A."/>
            <person name="Saif S."/>
            <person name="Shea T."/>
            <person name="Sisk P."/>
            <person name="Stolte C."/>
            <person name="Sykes S."/>
            <person name="Wortman J."/>
            <person name="Nusbaum C."/>
            <person name="Birren B."/>
        </authorList>
    </citation>
    <scope>NUCLEOTIDE SEQUENCE [LARGE SCALE GENOMIC DNA]</scope>
    <source>
        <strain evidence="3">INRA-310</strain>
    </source>
</reference>
<accession>W2QEU0</accession>
<evidence type="ECO:0000313" key="2">
    <source>
        <dbReference type="EMBL" id="ETN11044.1"/>
    </source>
</evidence>
<dbReference type="Proteomes" id="UP000018817">
    <property type="component" value="Unassembled WGS sequence"/>
</dbReference>
<dbReference type="OrthoDB" id="110124at2759"/>
<dbReference type="EMBL" id="KI669580">
    <property type="protein sequence ID" value="ETN11044.1"/>
    <property type="molecule type" value="Genomic_DNA"/>
</dbReference>
<dbReference type="PROSITE" id="PS51257">
    <property type="entry name" value="PROKAR_LIPOPROTEIN"/>
    <property type="match status" value="1"/>
</dbReference>
<dbReference type="GeneID" id="20191236"/>
<dbReference type="VEuPathDB" id="FungiDB:PPTG_22637"/>
<dbReference type="AlphaFoldDB" id="W2QEU0"/>
<keyword evidence="1" id="KW-0812">Transmembrane</keyword>
<dbReference type="RefSeq" id="XP_008903741.1">
    <property type="nucleotide sequence ID" value="XM_008905493.1"/>
</dbReference>
<evidence type="ECO:0000256" key="1">
    <source>
        <dbReference type="SAM" id="Phobius"/>
    </source>
</evidence>
<keyword evidence="1" id="KW-1133">Transmembrane helix</keyword>
<dbReference type="PANTHER" id="PTHR40866:SF1">
    <property type="entry name" value="BED-TYPE DOMAIN-CONTAINING PROTEIN"/>
    <property type="match status" value="1"/>
</dbReference>
<protein>
    <recommendedName>
        <fullName evidence="4">BED-type domain-containing protein</fullName>
    </recommendedName>
</protein>
<keyword evidence="1" id="KW-0472">Membrane</keyword>
<sequence>MSIGAKSQSSSQHISCGCFAATASAIVVFGWLNQGRCGTRCRIERQVIHQLEIAPMKFTNKDLCSLLFTDLSPSQSRCNTCSKVYKSGNGYTNQVHHLLKHHPDYHDLAVAAFRKGNRFGVTLPDQRTNDIFRWIEWCVMERMPVSFCERPLVRKNVKMDPISAETLQKYLDLVYLHP</sequence>
<reference evidence="2 3" key="2">
    <citation type="submission" date="2013-11" db="EMBL/GenBank/DDBJ databases">
        <title>The Genome Sequence of Phytophthora parasitica INRA-310.</title>
        <authorList>
            <consortium name="The Broad Institute Genomics Platform"/>
            <person name="Russ C."/>
            <person name="Tyler B."/>
            <person name="Panabieres F."/>
            <person name="Shan W."/>
            <person name="Tripathy S."/>
            <person name="Grunwald N."/>
            <person name="Machado M."/>
            <person name="Johnson C.S."/>
            <person name="Arredondo F."/>
            <person name="Hong C."/>
            <person name="Coffey M."/>
            <person name="Young S.K."/>
            <person name="Zeng Q."/>
            <person name="Gargeya S."/>
            <person name="Fitzgerald M."/>
            <person name="Abouelleil A."/>
            <person name="Alvarado L."/>
            <person name="Chapman S.B."/>
            <person name="Gainer-Dewar J."/>
            <person name="Goldberg J."/>
            <person name="Griggs A."/>
            <person name="Gujja S."/>
            <person name="Hansen M."/>
            <person name="Howarth C."/>
            <person name="Imamovic A."/>
            <person name="Ireland A."/>
            <person name="Larimer J."/>
            <person name="McCowan C."/>
            <person name="Murphy C."/>
            <person name="Pearson M."/>
            <person name="Poon T.W."/>
            <person name="Priest M."/>
            <person name="Roberts A."/>
            <person name="Saif S."/>
            <person name="Shea T."/>
            <person name="Sykes S."/>
            <person name="Wortman J."/>
            <person name="Nusbaum C."/>
            <person name="Birren B."/>
        </authorList>
    </citation>
    <scope>NUCLEOTIDE SEQUENCE [LARGE SCALE GENOMIC DNA]</scope>
    <source>
        <strain evidence="2 3">INRA-310</strain>
    </source>
</reference>
<name>W2QEU0_PHYN3</name>
<evidence type="ECO:0008006" key="4">
    <source>
        <dbReference type="Google" id="ProtNLM"/>
    </source>
</evidence>
<proteinExistence type="predicted"/>
<evidence type="ECO:0000313" key="3">
    <source>
        <dbReference type="Proteomes" id="UP000018817"/>
    </source>
</evidence>
<organism evidence="2 3">
    <name type="scientific">Phytophthora nicotianae (strain INRA-310)</name>
    <name type="common">Phytophthora parasitica</name>
    <dbReference type="NCBI Taxonomy" id="761204"/>
    <lineage>
        <taxon>Eukaryota</taxon>
        <taxon>Sar</taxon>
        <taxon>Stramenopiles</taxon>
        <taxon>Oomycota</taxon>
        <taxon>Peronosporomycetes</taxon>
        <taxon>Peronosporales</taxon>
        <taxon>Peronosporaceae</taxon>
        <taxon>Phytophthora</taxon>
    </lineage>
</organism>